<comment type="caution">
    <text evidence="1">The sequence shown here is derived from an EMBL/GenBank/DDBJ whole genome shotgun (WGS) entry which is preliminary data.</text>
</comment>
<protein>
    <submittedName>
        <fullName evidence="1">Uncharacterized protein</fullName>
    </submittedName>
</protein>
<proteinExistence type="predicted"/>
<dbReference type="EMBL" id="JABSTQ010009513">
    <property type="protein sequence ID" value="KAG0428529.1"/>
    <property type="molecule type" value="Genomic_DNA"/>
</dbReference>
<keyword evidence="2" id="KW-1185">Reference proteome</keyword>
<gene>
    <name evidence="1" type="ORF">HPB47_024485</name>
</gene>
<reference evidence="1 2" key="1">
    <citation type="journal article" date="2020" name="Cell">
        <title>Large-Scale Comparative Analyses of Tick Genomes Elucidate Their Genetic Diversity and Vector Capacities.</title>
        <authorList>
            <consortium name="Tick Genome and Microbiome Consortium (TIGMIC)"/>
            <person name="Jia N."/>
            <person name="Wang J."/>
            <person name="Shi W."/>
            <person name="Du L."/>
            <person name="Sun Y."/>
            <person name="Zhan W."/>
            <person name="Jiang J.F."/>
            <person name="Wang Q."/>
            <person name="Zhang B."/>
            <person name="Ji P."/>
            <person name="Bell-Sakyi L."/>
            <person name="Cui X.M."/>
            <person name="Yuan T.T."/>
            <person name="Jiang B.G."/>
            <person name="Yang W.F."/>
            <person name="Lam T.T."/>
            <person name="Chang Q.C."/>
            <person name="Ding S.J."/>
            <person name="Wang X.J."/>
            <person name="Zhu J.G."/>
            <person name="Ruan X.D."/>
            <person name="Zhao L."/>
            <person name="Wei J.T."/>
            <person name="Ye R.Z."/>
            <person name="Que T.C."/>
            <person name="Du C.H."/>
            <person name="Zhou Y.H."/>
            <person name="Cheng J.X."/>
            <person name="Dai P.F."/>
            <person name="Guo W.B."/>
            <person name="Han X.H."/>
            <person name="Huang E.J."/>
            <person name="Li L.F."/>
            <person name="Wei W."/>
            <person name="Gao Y.C."/>
            <person name="Liu J.Z."/>
            <person name="Shao H.Z."/>
            <person name="Wang X."/>
            <person name="Wang C.C."/>
            <person name="Yang T.C."/>
            <person name="Huo Q.B."/>
            <person name="Li W."/>
            <person name="Chen H.Y."/>
            <person name="Chen S.E."/>
            <person name="Zhou L.G."/>
            <person name="Ni X.B."/>
            <person name="Tian J.H."/>
            <person name="Sheng Y."/>
            <person name="Liu T."/>
            <person name="Pan Y.S."/>
            <person name="Xia L.Y."/>
            <person name="Li J."/>
            <person name="Zhao F."/>
            <person name="Cao W.C."/>
        </authorList>
    </citation>
    <scope>NUCLEOTIDE SEQUENCE [LARGE SCALE GENOMIC DNA]</scope>
    <source>
        <strain evidence="1">Iper-2018</strain>
    </source>
</reference>
<organism evidence="1 2">
    <name type="scientific">Ixodes persulcatus</name>
    <name type="common">Taiga tick</name>
    <dbReference type="NCBI Taxonomy" id="34615"/>
    <lineage>
        <taxon>Eukaryota</taxon>
        <taxon>Metazoa</taxon>
        <taxon>Ecdysozoa</taxon>
        <taxon>Arthropoda</taxon>
        <taxon>Chelicerata</taxon>
        <taxon>Arachnida</taxon>
        <taxon>Acari</taxon>
        <taxon>Parasitiformes</taxon>
        <taxon>Ixodida</taxon>
        <taxon>Ixodoidea</taxon>
        <taxon>Ixodidae</taxon>
        <taxon>Ixodinae</taxon>
        <taxon>Ixodes</taxon>
    </lineage>
</organism>
<accession>A0AC60Q6A0</accession>
<evidence type="ECO:0000313" key="2">
    <source>
        <dbReference type="Proteomes" id="UP000805193"/>
    </source>
</evidence>
<dbReference type="Proteomes" id="UP000805193">
    <property type="component" value="Unassembled WGS sequence"/>
</dbReference>
<sequence length="131" mass="14412">MGAEDVGCRQRRREAAARPGPIQKTEAAWEAVDGKETDVVFIPNGCTCILRPADECRMKPFKDALGNRWSSSLREGIVTAKGNLKKPSRQDIVGFMLEARASPSEDTVPTSFERCGISVGILRQRRLSLGH</sequence>
<name>A0AC60Q6A0_IXOPE</name>
<evidence type="ECO:0000313" key="1">
    <source>
        <dbReference type="EMBL" id="KAG0428529.1"/>
    </source>
</evidence>